<comment type="caution">
    <text evidence="2">The sequence shown here is derived from an EMBL/GenBank/DDBJ whole genome shotgun (WGS) entry which is preliminary data.</text>
</comment>
<evidence type="ECO:0000313" key="3">
    <source>
        <dbReference type="Proteomes" id="UP000499080"/>
    </source>
</evidence>
<organism evidence="2 3">
    <name type="scientific">Araneus ventricosus</name>
    <name type="common">Orbweaver spider</name>
    <name type="synonym">Epeira ventricosa</name>
    <dbReference type="NCBI Taxonomy" id="182803"/>
    <lineage>
        <taxon>Eukaryota</taxon>
        <taxon>Metazoa</taxon>
        <taxon>Ecdysozoa</taxon>
        <taxon>Arthropoda</taxon>
        <taxon>Chelicerata</taxon>
        <taxon>Arachnida</taxon>
        <taxon>Araneae</taxon>
        <taxon>Araneomorphae</taxon>
        <taxon>Entelegynae</taxon>
        <taxon>Araneoidea</taxon>
        <taxon>Araneidae</taxon>
        <taxon>Araneus</taxon>
    </lineage>
</organism>
<accession>A0A4Y2AI96</accession>
<dbReference type="OrthoDB" id="8058536at2759"/>
<protein>
    <recommendedName>
        <fullName evidence="1">RNase H type-1 domain-containing protein</fullName>
    </recommendedName>
</protein>
<dbReference type="InterPro" id="IPR012337">
    <property type="entry name" value="RNaseH-like_sf"/>
</dbReference>
<dbReference type="Gene3D" id="3.30.420.10">
    <property type="entry name" value="Ribonuclease H-like superfamily/Ribonuclease H"/>
    <property type="match status" value="1"/>
</dbReference>
<dbReference type="Pfam" id="PF00075">
    <property type="entry name" value="RNase_H"/>
    <property type="match status" value="1"/>
</dbReference>
<dbReference type="AlphaFoldDB" id="A0A4Y2AI96"/>
<gene>
    <name evidence="2" type="ORF">AVEN_92546_1</name>
</gene>
<dbReference type="InterPro" id="IPR002156">
    <property type="entry name" value="RNaseH_domain"/>
</dbReference>
<proteinExistence type="predicted"/>
<dbReference type="EMBL" id="BGPR01000018">
    <property type="protein sequence ID" value="GBL79347.1"/>
    <property type="molecule type" value="Genomic_DNA"/>
</dbReference>
<feature type="domain" description="RNase H type-1" evidence="1">
    <location>
        <begin position="90"/>
        <end position="217"/>
    </location>
</feature>
<evidence type="ECO:0000259" key="1">
    <source>
        <dbReference type="PROSITE" id="PS50879"/>
    </source>
</evidence>
<dbReference type="PROSITE" id="PS50879">
    <property type="entry name" value="RNASE_H_1"/>
    <property type="match status" value="1"/>
</dbReference>
<evidence type="ECO:0000313" key="2">
    <source>
        <dbReference type="EMBL" id="GBL79347.1"/>
    </source>
</evidence>
<dbReference type="GO" id="GO:0004523">
    <property type="term" value="F:RNA-DNA hybrid ribonuclease activity"/>
    <property type="evidence" value="ECO:0007669"/>
    <property type="project" value="InterPro"/>
</dbReference>
<reference evidence="2 3" key="1">
    <citation type="journal article" date="2019" name="Sci. Rep.">
        <title>Orb-weaving spider Araneus ventricosus genome elucidates the spidroin gene catalogue.</title>
        <authorList>
            <person name="Kono N."/>
            <person name="Nakamura H."/>
            <person name="Ohtoshi R."/>
            <person name="Moran D.A.P."/>
            <person name="Shinohara A."/>
            <person name="Yoshida Y."/>
            <person name="Fujiwara M."/>
            <person name="Mori M."/>
            <person name="Tomita M."/>
            <person name="Arakawa K."/>
        </authorList>
    </citation>
    <scope>NUCLEOTIDE SEQUENCE [LARGE SCALE GENOMIC DNA]</scope>
</reference>
<sequence length="329" mass="37963">MPTQIAIDNILSWCERNGHTVSPSKTCVVHFCRKRNLHPDPDLHIRNQSIPVVNEKVPSVKLIGLFDEFRENDTSSLILQLIFFSHHFEYVDYTAVYTDSSRTGRVGFGVVIDDTTYSHVLSAVFSVYSAEAMAIPYALQRISRRDNRKFCIYSDSMSVLKQPNHVDFTSHPIVLDIVDILQSLESRGFEIVFCWDPSHVGIPGNEKVDNAARLGSVPLEHAVPYSDMCQIVQQKMINKWQELWNEQIHNKLHNVKPVIAKWPTLPYRKADATLTRLRIGHTRYTHRYLLFQEPIPMCTSCNIPNTVDHILTKCPNFNRHLLRFFISNF</sequence>
<dbReference type="CDD" id="cd09276">
    <property type="entry name" value="Rnase_HI_RT_non_LTR"/>
    <property type="match status" value="1"/>
</dbReference>
<name>A0A4Y2AI96_ARAVE</name>
<dbReference type="SUPFAM" id="SSF53098">
    <property type="entry name" value="Ribonuclease H-like"/>
    <property type="match status" value="1"/>
</dbReference>
<dbReference type="GO" id="GO:0003676">
    <property type="term" value="F:nucleic acid binding"/>
    <property type="evidence" value="ECO:0007669"/>
    <property type="project" value="InterPro"/>
</dbReference>
<keyword evidence="3" id="KW-1185">Reference proteome</keyword>
<dbReference type="InterPro" id="IPR036397">
    <property type="entry name" value="RNaseH_sf"/>
</dbReference>
<dbReference type="Proteomes" id="UP000499080">
    <property type="component" value="Unassembled WGS sequence"/>
</dbReference>